<reference evidence="2" key="1">
    <citation type="journal article" date="2022" name="IScience">
        <title>Evolution of zygomycete secretomes and the origins of terrestrial fungal ecologies.</title>
        <authorList>
            <person name="Chang Y."/>
            <person name="Wang Y."/>
            <person name="Mondo S."/>
            <person name="Ahrendt S."/>
            <person name="Andreopoulos W."/>
            <person name="Barry K."/>
            <person name="Beard J."/>
            <person name="Benny G.L."/>
            <person name="Blankenship S."/>
            <person name="Bonito G."/>
            <person name="Cuomo C."/>
            <person name="Desiro A."/>
            <person name="Gervers K.A."/>
            <person name="Hundley H."/>
            <person name="Kuo A."/>
            <person name="LaButti K."/>
            <person name="Lang B.F."/>
            <person name="Lipzen A."/>
            <person name="O'Donnell K."/>
            <person name="Pangilinan J."/>
            <person name="Reynolds N."/>
            <person name="Sandor L."/>
            <person name="Smith M.E."/>
            <person name="Tsang A."/>
            <person name="Grigoriev I.V."/>
            <person name="Stajich J.E."/>
            <person name="Spatafora J.W."/>
        </authorList>
    </citation>
    <scope>NUCLEOTIDE SEQUENCE</scope>
    <source>
        <strain evidence="2">RSA 2281</strain>
    </source>
</reference>
<evidence type="ECO:0000256" key="1">
    <source>
        <dbReference type="SAM" id="Phobius"/>
    </source>
</evidence>
<dbReference type="Proteomes" id="UP001209540">
    <property type="component" value="Unassembled WGS sequence"/>
</dbReference>
<keyword evidence="1" id="KW-1133">Transmembrane helix</keyword>
<proteinExistence type="predicted"/>
<evidence type="ECO:0000313" key="2">
    <source>
        <dbReference type="EMBL" id="KAI9274630.1"/>
    </source>
</evidence>
<gene>
    <name evidence="2" type="ORF">BDA99DRAFT_568815</name>
</gene>
<dbReference type="EMBL" id="JAIXMP010000004">
    <property type="protein sequence ID" value="KAI9274630.1"/>
    <property type="molecule type" value="Genomic_DNA"/>
</dbReference>
<sequence length="112" mass="13079">MNVVIVVAVAVIIIICIIHHLCTIMKYLIGMVGTFFIERTCLKLRSGYGWRQDLKTKGRGRLNDSANHNSIQVYHYITTFFKDIKQTRLVHCRHKKTHFINSLEQNRILPLL</sequence>
<reference evidence="2" key="2">
    <citation type="submission" date="2023-02" db="EMBL/GenBank/DDBJ databases">
        <authorList>
            <consortium name="DOE Joint Genome Institute"/>
            <person name="Mondo S.J."/>
            <person name="Chang Y."/>
            <person name="Wang Y."/>
            <person name="Ahrendt S."/>
            <person name="Andreopoulos W."/>
            <person name="Barry K."/>
            <person name="Beard J."/>
            <person name="Benny G.L."/>
            <person name="Blankenship S."/>
            <person name="Bonito G."/>
            <person name="Cuomo C."/>
            <person name="Desiro A."/>
            <person name="Gervers K.A."/>
            <person name="Hundley H."/>
            <person name="Kuo A."/>
            <person name="LaButti K."/>
            <person name="Lang B.F."/>
            <person name="Lipzen A."/>
            <person name="O'Donnell K."/>
            <person name="Pangilinan J."/>
            <person name="Reynolds N."/>
            <person name="Sandor L."/>
            <person name="Smith M.W."/>
            <person name="Tsang A."/>
            <person name="Grigoriev I.V."/>
            <person name="Stajich J.E."/>
            <person name="Spatafora J.W."/>
        </authorList>
    </citation>
    <scope>NUCLEOTIDE SEQUENCE</scope>
    <source>
        <strain evidence="2">RSA 2281</strain>
    </source>
</reference>
<evidence type="ECO:0000313" key="3">
    <source>
        <dbReference type="Proteomes" id="UP001209540"/>
    </source>
</evidence>
<name>A0AAD5PI58_9FUNG</name>
<keyword evidence="3" id="KW-1185">Reference proteome</keyword>
<dbReference type="AlphaFoldDB" id="A0AAD5PI58"/>
<comment type="caution">
    <text evidence="2">The sequence shown here is derived from an EMBL/GenBank/DDBJ whole genome shotgun (WGS) entry which is preliminary data.</text>
</comment>
<keyword evidence="1" id="KW-0812">Transmembrane</keyword>
<protein>
    <submittedName>
        <fullName evidence="2">Uncharacterized protein</fullName>
    </submittedName>
</protein>
<keyword evidence="1" id="KW-0472">Membrane</keyword>
<accession>A0AAD5PI58</accession>
<organism evidence="2 3">
    <name type="scientific">Phascolomyces articulosus</name>
    <dbReference type="NCBI Taxonomy" id="60185"/>
    <lineage>
        <taxon>Eukaryota</taxon>
        <taxon>Fungi</taxon>
        <taxon>Fungi incertae sedis</taxon>
        <taxon>Mucoromycota</taxon>
        <taxon>Mucoromycotina</taxon>
        <taxon>Mucoromycetes</taxon>
        <taxon>Mucorales</taxon>
        <taxon>Lichtheimiaceae</taxon>
        <taxon>Phascolomyces</taxon>
    </lineage>
</organism>
<feature type="transmembrane region" description="Helical" evidence="1">
    <location>
        <begin position="6"/>
        <end position="29"/>
    </location>
</feature>